<gene>
    <name evidence="10" type="ORF">GH723_09925</name>
</gene>
<keyword evidence="8" id="KW-1208">Phospholipid metabolism</keyword>
<keyword evidence="5" id="KW-0418">Kinase</keyword>
<evidence type="ECO:0000256" key="6">
    <source>
        <dbReference type="ARBA" id="ARBA00022840"/>
    </source>
</evidence>
<dbReference type="PANTHER" id="PTHR12358:SF106">
    <property type="entry name" value="LIPID KINASE YEGS"/>
    <property type="match status" value="1"/>
</dbReference>
<dbReference type="KEGG" id="atq:GH723_09925"/>
<dbReference type="Gene3D" id="3.40.50.10330">
    <property type="entry name" value="Probable inorganic polyphosphate/atp-NAD kinase, domain 1"/>
    <property type="match status" value="1"/>
</dbReference>
<keyword evidence="4" id="KW-0547">Nucleotide-binding</keyword>
<keyword evidence="7" id="KW-0444">Lipid biosynthesis</keyword>
<dbReference type="RefSeq" id="WP_153759494.1">
    <property type="nucleotide sequence ID" value="NZ_CP045851.1"/>
</dbReference>
<reference evidence="10 11" key="1">
    <citation type="submission" date="2019-11" db="EMBL/GenBank/DDBJ databases">
        <authorList>
            <person name="He Y."/>
        </authorList>
    </citation>
    <scope>NUCLEOTIDE SEQUENCE [LARGE SCALE GENOMIC DNA]</scope>
    <source>
        <strain evidence="10 11">SCSIO 58843</strain>
    </source>
</reference>
<dbReference type="SMART" id="SM00046">
    <property type="entry name" value="DAGKc"/>
    <property type="match status" value="1"/>
</dbReference>
<evidence type="ECO:0000256" key="8">
    <source>
        <dbReference type="ARBA" id="ARBA00023264"/>
    </source>
</evidence>
<sequence>MADDRRPAGYVVAANAAAGSSERAAIRSVAGRLAEVAPTELAWTEGDEEFDAVVAGRDDRLLVLAGGDGTFHFALNRLAATDQLEAPVGIVPAGTGNDFARGIGVGADIDEAVEIVLTGRPRWYAAIETSTGELAHNNAHFGLGLVAAERGTAWKPRLGRFAYPVGTAVEGLRYGGEPLGVAVDGEPVHDGPALAALVLLGPSMGGGIELTDDIDVRDPLLDVVVVEPPRTRADRLAMAADAIRGVLLDREDVGRWSGRAVEITSSDGVRGDIDGEISDWGPRLELRVRPRTWQVVSPPR</sequence>
<comment type="similarity">
    <text evidence="2">Belongs to the diacylglycerol/lipid kinase family.</text>
</comment>
<keyword evidence="7" id="KW-0594">Phospholipid biosynthesis</keyword>
<dbReference type="InterPro" id="IPR017438">
    <property type="entry name" value="ATP-NAD_kinase_N"/>
</dbReference>
<evidence type="ECO:0000313" key="11">
    <source>
        <dbReference type="Proteomes" id="UP000334019"/>
    </source>
</evidence>
<evidence type="ECO:0000256" key="7">
    <source>
        <dbReference type="ARBA" id="ARBA00023209"/>
    </source>
</evidence>
<dbReference type="GO" id="GO:0005886">
    <property type="term" value="C:plasma membrane"/>
    <property type="evidence" value="ECO:0007669"/>
    <property type="project" value="TreeGrafter"/>
</dbReference>
<dbReference type="AlphaFoldDB" id="A0A5Q2RMT4"/>
<dbReference type="EMBL" id="CP045851">
    <property type="protein sequence ID" value="QGG95387.1"/>
    <property type="molecule type" value="Genomic_DNA"/>
</dbReference>
<dbReference type="PANTHER" id="PTHR12358">
    <property type="entry name" value="SPHINGOSINE KINASE"/>
    <property type="match status" value="1"/>
</dbReference>
<dbReference type="GO" id="GO:0016301">
    <property type="term" value="F:kinase activity"/>
    <property type="evidence" value="ECO:0007669"/>
    <property type="project" value="UniProtKB-KW"/>
</dbReference>
<evidence type="ECO:0000256" key="4">
    <source>
        <dbReference type="ARBA" id="ARBA00022741"/>
    </source>
</evidence>
<dbReference type="InterPro" id="IPR045540">
    <property type="entry name" value="YegS/DAGK_C"/>
</dbReference>
<dbReference type="InterPro" id="IPR001206">
    <property type="entry name" value="Diacylglycerol_kinase_cat_dom"/>
</dbReference>
<evidence type="ECO:0000256" key="3">
    <source>
        <dbReference type="ARBA" id="ARBA00022679"/>
    </source>
</evidence>
<dbReference type="Proteomes" id="UP000334019">
    <property type="component" value="Chromosome"/>
</dbReference>
<dbReference type="GO" id="GO:0005524">
    <property type="term" value="F:ATP binding"/>
    <property type="evidence" value="ECO:0007669"/>
    <property type="project" value="UniProtKB-KW"/>
</dbReference>
<keyword evidence="3" id="KW-0808">Transferase</keyword>
<dbReference type="InterPro" id="IPR016064">
    <property type="entry name" value="NAD/diacylglycerol_kinase_sf"/>
</dbReference>
<comment type="cofactor">
    <cofactor evidence="1">
        <name>Mg(2+)</name>
        <dbReference type="ChEBI" id="CHEBI:18420"/>
    </cofactor>
</comment>
<dbReference type="GO" id="GO:0008654">
    <property type="term" value="P:phospholipid biosynthetic process"/>
    <property type="evidence" value="ECO:0007669"/>
    <property type="project" value="UniProtKB-KW"/>
</dbReference>
<dbReference type="Gene3D" id="2.60.200.40">
    <property type="match status" value="1"/>
</dbReference>
<dbReference type="Pfam" id="PF19279">
    <property type="entry name" value="YegS_C"/>
    <property type="match status" value="1"/>
</dbReference>
<evidence type="ECO:0000256" key="1">
    <source>
        <dbReference type="ARBA" id="ARBA00001946"/>
    </source>
</evidence>
<dbReference type="PROSITE" id="PS50146">
    <property type="entry name" value="DAGK"/>
    <property type="match status" value="1"/>
</dbReference>
<name>A0A5Q2RMT4_9ACTN</name>
<feature type="domain" description="DAGKc" evidence="9">
    <location>
        <begin position="51"/>
        <end position="136"/>
    </location>
</feature>
<dbReference type="Pfam" id="PF00781">
    <property type="entry name" value="DAGK_cat"/>
    <property type="match status" value="1"/>
</dbReference>
<accession>A0A5Q2RMT4</accession>
<evidence type="ECO:0000313" key="10">
    <source>
        <dbReference type="EMBL" id="QGG95387.1"/>
    </source>
</evidence>
<evidence type="ECO:0000259" key="9">
    <source>
        <dbReference type="PROSITE" id="PS50146"/>
    </source>
</evidence>
<dbReference type="InterPro" id="IPR050187">
    <property type="entry name" value="Lipid_Phosphate_FormReg"/>
</dbReference>
<evidence type="ECO:0000256" key="2">
    <source>
        <dbReference type="ARBA" id="ARBA00005983"/>
    </source>
</evidence>
<protein>
    <recommendedName>
        <fullName evidence="9">DAGKc domain-containing protein</fullName>
    </recommendedName>
</protein>
<organism evidence="10 11">
    <name type="scientific">Actinomarinicola tropica</name>
    <dbReference type="NCBI Taxonomy" id="2789776"/>
    <lineage>
        <taxon>Bacteria</taxon>
        <taxon>Bacillati</taxon>
        <taxon>Actinomycetota</taxon>
        <taxon>Acidimicrobiia</taxon>
        <taxon>Acidimicrobiales</taxon>
        <taxon>Iamiaceae</taxon>
        <taxon>Actinomarinicola</taxon>
    </lineage>
</organism>
<keyword evidence="7" id="KW-0443">Lipid metabolism</keyword>
<keyword evidence="6" id="KW-0067">ATP-binding</keyword>
<evidence type="ECO:0000256" key="5">
    <source>
        <dbReference type="ARBA" id="ARBA00022777"/>
    </source>
</evidence>
<proteinExistence type="inferred from homology"/>
<keyword evidence="11" id="KW-1185">Reference proteome</keyword>
<dbReference type="SUPFAM" id="SSF111331">
    <property type="entry name" value="NAD kinase/diacylglycerol kinase-like"/>
    <property type="match status" value="1"/>
</dbReference>